<dbReference type="Gene3D" id="1.10.220.10">
    <property type="entry name" value="Annexin"/>
    <property type="match status" value="4"/>
</dbReference>
<dbReference type="GO" id="GO:0012506">
    <property type="term" value="C:vesicle membrane"/>
    <property type="evidence" value="ECO:0007669"/>
    <property type="project" value="TreeGrafter"/>
</dbReference>
<evidence type="ECO:0000256" key="4">
    <source>
        <dbReference type="ARBA" id="ARBA00023216"/>
    </source>
</evidence>
<evidence type="ECO:0000256" key="6">
    <source>
        <dbReference type="RuleBase" id="RU003540"/>
    </source>
</evidence>
<dbReference type="SUPFAM" id="SSF47874">
    <property type="entry name" value="Annexin"/>
    <property type="match status" value="1"/>
</dbReference>
<proteinExistence type="inferred from homology"/>
<keyword evidence="8" id="KW-1185">Reference proteome</keyword>
<evidence type="ECO:0000313" key="8">
    <source>
        <dbReference type="Proteomes" id="UP000271241"/>
    </source>
</evidence>
<dbReference type="GO" id="GO:0005634">
    <property type="term" value="C:nucleus"/>
    <property type="evidence" value="ECO:0007669"/>
    <property type="project" value="TreeGrafter"/>
</dbReference>
<dbReference type="FunFam" id="1.10.220.10:FF:000002">
    <property type="entry name" value="Annexin"/>
    <property type="match status" value="1"/>
</dbReference>
<dbReference type="InterPro" id="IPR018502">
    <property type="entry name" value="Annexin_repeat"/>
</dbReference>
<dbReference type="PANTHER" id="PTHR10502">
    <property type="entry name" value="ANNEXIN"/>
    <property type="match status" value="1"/>
</dbReference>
<accession>A0A4P9XZP7</accession>
<dbReference type="PRINTS" id="PR00196">
    <property type="entry name" value="ANNEXIN"/>
</dbReference>
<dbReference type="SMART" id="SM00335">
    <property type="entry name" value="ANX"/>
    <property type="match status" value="4"/>
</dbReference>
<dbReference type="Pfam" id="PF00191">
    <property type="entry name" value="Annexin"/>
    <property type="match status" value="4"/>
</dbReference>
<keyword evidence="5 6" id="KW-0111">Calcium/phospholipid-binding</keyword>
<dbReference type="Proteomes" id="UP000271241">
    <property type="component" value="Unassembled WGS sequence"/>
</dbReference>
<dbReference type="PROSITE" id="PS51897">
    <property type="entry name" value="ANNEXIN_2"/>
    <property type="match status" value="4"/>
</dbReference>
<organism evidence="7 8">
    <name type="scientific">Thamnocephalis sphaerospora</name>
    <dbReference type="NCBI Taxonomy" id="78915"/>
    <lineage>
        <taxon>Eukaryota</taxon>
        <taxon>Fungi</taxon>
        <taxon>Fungi incertae sedis</taxon>
        <taxon>Zoopagomycota</taxon>
        <taxon>Zoopagomycotina</taxon>
        <taxon>Zoopagomycetes</taxon>
        <taxon>Zoopagales</taxon>
        <taxon>Sigmoideomycetaceae</taxon>
        <taxon>Thamnocephalis</taxon>
    </lineage>
</organism>
<keyword evidence="4 6" id="KW-0041">Annexin</keyword>
<dbReference type="InterPro" id="IPR037104">
    <property type="entry name" value="Annexin_sf"/>
</dbReference>
<evidence type="ECO:0000256" key="2">
    <source>
        <dbReference type="ARBA" id="ARBA00022737"/>
    </source>
</evidence>
<dbReference type="FunFam" id="1.10.220.10:FF:000005">
    <property type="entry name" value="Annexin"/>
    <property type="match status" value="1"/>
</dbReference>
<reference evidence="8" key="1">
    <citation type="journal article" date="2018" name="Nat. Microbiol.">
        <title>Leveraging single-cell genomics to expand the fungal tree of life.</title>
        <authorList>
            <person name="Ahrendt S.R."/>
            <person name="Quandt C.A."/>
            <person name="Ciobanu D."/>
            <person name="Clum A."/>
            <person name="Salamov A."/>
            <person name="Andreopoulos B."/>
            <person name="Cheng J.F."/>
            <person name="Woyke T."/>
            <person name="Pelin A."/>
            <person name="Henrissat B."/>
            <person name="Reynolds N.K."/>
            <person name="Benny G.L."/>
            <person name="Smith M.E."/>
            <person name="James T.Y."/>
            <person name="Grigoriev I.V."/>
        </authorList>
    </citation>
    <scope>NUCLEOTIDE SEQUENCE [LARGE SCALE GENOMIC DNA]</scope>
    <source>
        <strain evidence="8">RSA 1356</strain>
    </source>
</reference>
<dbReference type="GO" id="GO:0005886">
    <property type="term" value="C:plasma membrane"/>
    <property type="evidence" value="ECO:0007669"/>
    <property type="project" value="TreeGrafter"/>
</dbReference>
<dbReference type="GO" id="GO:0001786">
    <property type="term" value="F:phosphatidylserine binding"/>
    <property type="evidence" value="ECO:0007669"/>
    <property type="project" value="TreeGrafter"/>
</dbReference>
<keyword evidence="3 6" id="KW-0106">Calcium</keyword>
<dbReference type="OrthoDB" id="37886at2759"/>
<comment type="similarity">
    <text evidence="1 6">Belongs to the annexin family.</text>
</comment>
<name>A0A4P9XZP7_9FUNG</name>
<dbReference type="STRING" id="78915.A0A4P9XZP7"/>
<evidence type="ECO:0000256" key="1">
    <source>
        <dbReference type="ARBA" id="ARBA00007831"/>
    </source>
</evidence>
<sequence>MSAQADAEAVYRACKGFGTDESTLIKILGHRDWAQLQSISQWYQHLKGEDMLDRLRRETSGDFGRALVDGCKHPVVYDAELIHGASKGLGTSEGVIIEVLIRRSNEDIQMLNQTYTAMYHTNLTSVMRSEFSGNAQYLFSTICLGQRQPGVFDPVPDADALQRCFHGDIRTDEVTLIHILTGRSDEHLRNVFNVYMQRYQARIEDMVRRHTSGDLQRGLVALVKCVQDAPLYVAEILESAMAGLGTNERRLSRVTIRNRGPFMEHVKLSYLHRYGKTLRRRIEGDTSGDYRKLLLAYINDS</sequence>
<comment type="domain">
    <text evidence="6">A pair of annexin repeats may form one binding site for calcium and phospholipid.</text>
</comment>
<protein>
    <recommendedName>
        <fullName evidence="6">Annexin</fullName>
    </recommendedName>
</protein>
<dbReference type="GO" id="GO:0005544">
    <property type="term" value="F:calcium-dependent phospholipid binding"/>
    <property type="evidence" value="ECO:0007669"/>
    <property type="project" value="UniProtKB-KW"/>
</dbReference>
<dbReference type="PROSITE" id="PS00223">
    <property type="entry name" value="ANNEXIN_1"/>
    <property type="match status" value="1"/>
</dbReference>
<dbReference type="InterPro" id="IPR018252">
    <property type="entry name" value="Annexin_repeat_CS"/>
</dbReference>
<gene>
    <name evidence="7" type="ORF">THASP1DRAFT_27269</name>
</gene>
<evidence type="ECO:0000313" key="7">
    <source>
        <dbReference type="EMBL" id="RKP10960.1"/>
    </source>
</evidence>
<dbReference type="PANTHER" id="PTHR10502:SF102">
    <property type="entry name" value="ANNEXIN B11"/>
    <property type="match status" value="1"/>
</dbReference>
<dbReference type="GO" id="GO:0005509">
    <property type="term" value="F:calcium ion binding"/>
    <property type="evidence" value="ECO:0007669"/>
    <property type="project" value="InterPro"/>
</dbReference>
<dbReference type="EMBL" id="KZ992431">
    <property type="protein sequence ID" value="RKP10960.1"/>
    <property type="molecule type" value="Genomic_DNA"/>
</dbReference>
<dbReference type="AlphaFoldDB" id="A0A4P9XZP7"/>
<evidence type="ECO:0000256" key="3">
    <source>
        <dbReference type="ARBA" id="ARBA00022837"/>
    </source>
</evidence>
<dbReference type="InterPro" id="IPR001464">
    <property type="entry name" value="Annexin"/>
</dbReference>
<evidence type="ECO:0000256" key="5">
    <source>
        <dbReference type="ARBA" id="ARBA00023302"/>
    </source>
</evidence>
<dbReference type="GO" id="GO:0005737">
    <property type="term" value="C:cytoplasm"/>
    <property type="evidence" value="ECO:0007669"/>
    <property type="project" value="TreeGrafter"/>
</dbReference>
<keyword evidence="2 6" id="KW-0677">Repeat</keyword>